<feature type="region of interest" description="Disordered" evidence="1">
    <location>
        <begin position="69"/>
        <end position="88"/>
    </location>
</feature>
<evidence type="ECO:0000256" key="1">
    <source>
        <dbReference type="SAM" id="MobiDB-lite"/>
    </source>
</evidence>
<name>A0A8S1A9U9_ARCPL</name>
<dbReference type="Proteomes" id="UP000494106">
    <property type="component" value="Unassembled WGS sequence"/>
</dbReference>
<sequence length="88" mass="10249">MLELSIHLTRLSDRACYESDNSIILLDKHRYLCQKKKSIIIDAIQNVLSVCLKQEIYCVDFRRSGKVTKSLTHPNTQSENRNNLISKR</sequence>
<dbReference type="AlphaFoldDB" id="A0A8S1A9U9"/>
<accession>A0A8S1A9U9</accession>
<comment type="caution">
    <text evidence="2">The sequence shown here is derived from an EMBL/GenBank/DDBJ whole genome shotgun (WGS) entry which is preliminary data.</text>
</comment>
<reference evidence="2 3" key="1">
    <citation type="submission" date="2020-04" db="EMBL/GenBank/DDBJ databases">
        <authorList>
            <person name="Wallbank WR R."/>
            <person name="Pardo Diaz C."/>
            <person name="Kozak K."/>
            <person name="Martin S."/>
            <person name="Jiggins C."/>
            <person name="Moest M."/>
            <person name="Warren A I."/>
            <person name="Byers J.R.P. K."/>
            <person name="Montejo-Kovacevich G."/>
            <person name="Yen C E."/>
        </authorList>
    </citation>
    <scope>NUCLEOTIDE SEQUENCE [LARGE SCALE GENOMIC DNA]</scope>
</reference>
<protein>
    <submittedName>
        <fullName evidence="2">Uncharacterized protein</fullName>
    </submittedName>
</protein>
<proteinExistence type="predicted"/>
<dbReference type="EMBL" id="CADEBC010000510">
    <property type="protein sequence ID" value="CAB3241469.1"/>
    <property type="molecule type" value="Genomic_DNA"/>
</dbReference>
<gene>
    <name evidence="2" type="ORF">APLA_LOCUS8644</name>
</gene>
<keyword evidence="3" id="KW-1185">Reference proteome</keyword>
<organism evidence="2 3">
    <name type="scientific">Arctia plantaginis</name>
    <name type="common">Wood tiger moth</name>
    <name type="synonym">Phalaena plantaginis</name>
    <dbReference type="NCBI Taxonomy" id="874455"/>
    <lineage>
        <taxon>Eukaryota</taxon>
        <taxon>Metazoa</taxon>
        <taxon>Ecdysozoa</taxon>
        <taxon>Arthropoda</taxon>
        <taxon>Hexapoda</taxon>
        <taxon>Insecta</taxon>
        <taxon>Pterygota</taxon>
        <taxon>Neoptera</taxon>
        <taxon>Endopterygota</taxon>
        <taxon>Lepidoptera</taxon>
        <taxon>Glossata</taxon>
        <taxon>Ditrysia</taxon>
        <taxon>Noctuoidea</taxon>
        <taxon>Erebidae</taxon>
        <taxon>Arctiinae</taxon>
        <taxon>Arctia</taxon>
    </lineage>
</organism>
<evidence type="ECO:0000313" key="3">
    <source>
        <dbReference type="Proteomes" id="UP000494106"/>
    </source>
</evidence>
<evidence type="ECO:0000313" key="2">
    <source>
        <dbReference type="EMBL" id="CAB3241469.1"/>
    </source>
</evidence>